<dbReference type="AlphaFoldDB" id="A0A0K0FV99"/>
<dbReference type="STRING" id="75913.A0A0K0FV99"/>
<keyword evidence="1" id="KW-1185">Reference proteome</keyword>
<sequence length="90" mass="10269">MKDIPIQRSVGQGDNMSTSFFLIIMERIVREFANDTCLIGESEKDAQKMLVLFERIAKKHGLVLHSMKTKLMCLDEVKIKSLDGTKIKQV</sequence>
<dbReference type="Proteomes" id="UP000035680">
    <property type="component" value="Unassembled WGS sequence"/>
</dbReference>
<evidence type="ECO:0000313" key="2">
    <source>
        <dbReference type="WBParaSite" id="SVE_1626400.1"/>
    </source>
</evidence>
<organism evidence="1 2">
    <name type="scientific">Strongyloides venezuelensis</name>
    <name type="common">Threadworm</name>
    <dbReference type="NCBI Taxonomy" id="75913"/>
    <lineage>
        <taxon>Eukaryota</taxon>
        <taxon>Metazoa</taxon>
        <taxon>Ecdysozoa</taxon>
        <taxon>Nematoda</taxon>
        <taxon>Chromadorea</taxon>
        <taxon>Rhabditida</taxon>
        <taxon>Tylenchina</taxon>
        <taxon>Panagrolaimomorpha</taxon>
        <taxon>Strongyloidoidea</taxon>
        <taxon>Strongyloididae</taxon>
        <taxon>Strongyloides</taxon>
    </lineage>
</organism>
<dbReference type="WBParaSite" id="SVE_1626400.1">
    <property type="protein sequence ID" value="SVE_1626400.1"/>
    <property type="gene ID" value="SVE_1626400"/>
</dbReference>
<proteinExistence type="predicted"/>
<reference evidence="2" key="2">
    <citation type="submission" date="2015-08" db="UniProtKB">
        <authorList>
            <consortium name="WormBaseParasite"/>
        </authorList>
    </citation>
    <scope>IDENTIFICATION</scope>
</reference>
<evidence type="ECO:0000313" key="1">
    <source>
        <dbReference type="Proteomes" id="UP000035680"/>
    </source>
</evidence>
<accession>A0A0K0FV99</accession>
<reference evidence="1" key="1">
    <citation type="submission" date="2014-07" db="EMBL/GenBank/DDBJ databases">
        <authorList>
            <person name="Martin A.A"/>
            <person name="De Silva N."/>
        </authorList>
    </citation>
    <scope>NUCLEOTIDE SEQUENCE</scope>
</reference>
<name>A0A0K0FV99_STRVS</name>
<protein>
    <submittedName>
        <fullName evidence="2">Reverse transcriptase domain-containing protein</fullName>
    </submittedName>
</protein>